<evidence type="ECO:0000313" key="1">
    <source>
        <dbReference type="EMBL" id="DAF61682.1"/>
    </source>
</evidence>
<sequence>METFSIVDKINVDKLNTKVEEFIYRKGHRPYIFANKETLEALVKPIEQAEMFANSWGIGLVSSYKGCLAGMYRGNKMFRDDTLKFGEIELR</sequence>
<name>A0A8S5TFY7_9CAUD</name>
<reference evidence="1" key="1">
    <citation type="journal article" date="2021" name="Proc. Natl. Acad. Sci. U.S.A.">
        <title>A Catalog of Tens of Thousands of Viruses from Human Metagenomes Reveals Hidden Associations with Chronic Diseases.</title>
        <authorList>
            <person name="Tisza M.J."/>
            <person name="Buck C.B."/>
        </authorList>
    </citation>
    <scope>NUCLEOTIDE SEQUENCE</scope>
    <source>
        <strain evidence="1">Ct1IF5</strain>
    </source>
</reference>
<dbReference type="EMBL" id="BK032815">
    <property type="protein sequence ID" value="DAF61682.1"/>
    <property type="molecule type" value="Genomic_DNA"/>
</dbReference>
<protein>
    <submittedName>
        <fullName evidence="1">Uncharacterized protein</fullName>
    </submittedName>
</protein>
<proteinExistence type="predicted"/>
<accession>A0A8S5TFY7</accession>
<organism evidence="1">
    <name type="scientific">Siphoviridae sp. ct1IF5</name>
    <dbReference type="NCBI Taxonomy" id="2827765"/>
    <lineage>
        <taxon>Viruses</taxon>
        <taxon>Duplodnaviria</taxon>
        <taxon>Heunggongvirae</taxon>
        <taxon>Uroviricota</taxon>
        <taxon>Caudoviricetes</taxon>
    </lineage>
</organism>